<evidence type="ECO:0000313" key="1">
    <source>
        <dbReference type="EMBL" id="VFU45616.1"/>
    </source>
</evidence>
<gene>
    <name evidence="1" type="ORF">SVIM_LOCUS286313</name>
</gene>
<reference evidence="1" key="1">
    <citation type="submission" date="2019-03" db="EMBL/GenBank/DDBJ databases">
        <authorList>
            <person name="Mank J."/>
            <person name="Almeida P."/>
        </authorList>
    </citation>
    <scope>NUCLEOTIDE SEQUENCE</scope>
    <source>
        <strain evidence="1">78183</strain>
    </source>
</reference>
<sequence>MSRVEYYSLSRNLACIACIIKALVLTWKIRRGAWLIQEPGTGQFTDRSQYNLYGIDQIQVIGSL</sequence>
<name>A0A6N2LZE0_SALVM</name>
<accession>A0A6N2LZE0</accession>
<dbReference type="EMBL" id="CAADRP010001626">
    <property type="protein sequence ID" value="VFU45616.1"/>
    <property type="molecule type" value="Genomic_DNA"/>
</dbReference>
<proteinExistence type="predicted"/>
<dbReference type="AlphaFoldDB" id="A0A6N2LZE0"/>
<organism evidence="1">
    <name type="scientific">Salix viminalis</name>
    <name type="common">Common osier</name>
    <name type="synonym">Basket willow</name>
    <dbReference type="NCBI Taxonomy" id="40686"/>
    <lineage>
        <taxon>Eukaryota</taxon>
        <taxon>Viridiplantae</taxon>
        <taxon>Streptophyta</taxon>
        <taxon>Embryophyta</taxon>
        <taxon>Tracheophyta</taxon>
        <taxon>Spermatophyta</taxon>
        <taxon>Magnoliopsida</taxon>
        <taxon>eudicotyledons</taxon>
        <taxon>Gunneridae</taxon>
        <taxon>Pentapetalae</taxon>
        <taxon>rosids</taxon>
        <taxon>fabids</taxon>
        <taxon>Malpighiales</taxon>
        <taxon>Salicaceae</taxon>
        <taxon>Saliceae</taxon>
        <taxon>Salix</taxon>
    </lineage>
</organism>
<protein>
    <submittedName>
        <fullName evidence="1">Uncharacterized protein</fullName>
    </submittedName>
</protein>